<dbReference type="Pfam" id="PF21789">
    <property type="entry name" value="TNP-like_RNaseH_C"/>
    <property type="match status" value="1"/>
</dbReference>
<accession>A0AAV7XXU3</accession>
<dbReference type="Pfam" id="PF21788">
    <property type="entry name" value="TNP-like_GBD"/>
    <property type="match status" value="1"/>
</dbReference>
<dbReference type="Proteomes" id="UP001075354">
    <property type="component" value="Chromosome 1"/>
</dbReference>
<dbReference type="EMBL" id="JAPTSV010000001">
    <property type="protein sequence ID" value="KAJ1531565.1"/>
    <property type="molecule type" value="Genomic_DNA"/>
</dbReference>
<evidence type="ECO:0000313" key="4">
    <source>
        <dbReference type="EMBL" id="KAJ1531565.1"/>
    </source>
</evidence>
<evidence type="ECO:0000259" key="3">
    <source>
        <dbReference type="Pfam" id="PF21789"/>
    </source>
</evidence>
<sequence>MFDEMYANEGLYYNIDLDKIEGFEDLGPLGRTQRNANHVLVFMIQGMYEDFKFPVGYFPINGTCPKETLAQLIPHVIRQVSGVGAEVVASVSDQGPTNRGAITILRSRCPEGQYENVYRVDDQIIPHLWDIPHVFKSMRNNLLTSDLRDEDGNIAQWKHVIEFYKVDEGICKTSKLTYTHLCPLGKNKMRVDLAAQVPNESVASGMETFNVLSSGKYAAWIPTASTFRVLDRLFDSTNGPGRKDKPKKDRTHVTDGSYHEAHWREMIARMEKWVFIRKGTGERHVPPCLSGFIDNLRTLGRIWQTVKRKGFTELNLRKLNQDPLKNYFGAIRQTCGDGSDPTIPQLVSGMKNVLVQQVSAPGRNSNCVQDDGKFFSDLAELIETASYEPVAHTEEPALLRGADPRENSVRAIKSTKLTRQGPSLTCAKICSKVLALTNKCAVCKTTLTTDDLRFNIADDV</sequence>
<dbReference type="InterPro" id="IPR048366">
    <property type="entry name" value="TNP-like_GBD"/>
</dbReference>
<feature type="domain" description="Transposable element P transposase-like RNase H" evidence="1">
    <location>
        <begin position="1"/>
        <end position="105"/>
    </location>
</feature>
<reference evidence="4" key="1">
    <citation type="submission" date="2022-12" db="EMBL/GenBank/DDBJ databases">
        <title>Chromosome-level genome assembly of the bean flower thrips Megalurothrips usitatus.</title>
        <authorList>
            <person name="Ma L."/>
            <person name="Liu Q."/>
            <person name="Li H."/>
            <person name="Cai W."/>
        </authorList>
    </citation>
    <scope>NUCLEOTIDE SEQUENCE</scope>
    <source>
        <strain evidence="4">Cailab_2022a</strain>
    </source>
</reference>
<organism evidence="4 5">
    <name type="scientific">Megalurothrips usitatus</name>
    <name type="common">bean blossom thrips</name>
    <dbReference type="NCBI Taxonomy" id="439358"/>
    <lineage>
        <taxon>Eukaryota</taxon>
        <taxon>Metazoa</taxon>
        <taxon>Ecdysozoa</taxon>
        <taxon>Arthropoda</taxon>
        <taxon>Hexapoda</taxon>
        <taxon>Insecta</taxon>
        <taxon>Pterygota</taxon>
        <taxon>Neoptera</taxon>
        <taxon>Paraneoptera</taxon>
        <taxon>Thysanoptera</taxon>
        <taxon>Terebrantia</taxon>
        <taxon>Thripoidea</taxon>
        <taxon>Thripidae</taxon>
        <taxon>Megalurothrips</taxon>
    </lineage>
</organism>
<feature type="domain" description="Transposable element P transposase-like RNase H C-terminal" evidence="3">
    <location>
        <begin position="318"/>
        <end position="346"/>
    </location>
</feature>
<dbReference type="Pfam" id="PF21787">
    <property type="entry name" value="TNP-like_RNaseH_N"/>
    <property type="match status" value="1"/>
</dbReference>
<name>A0AAV7XXU3_9NEOP</name>
<protein>
    <recommendedName>
        <fullName evidence="6">Transposase</fullName>
    </recommendedName>
</protein>
<evidence type="ECO:0000259" key="1">
    <source>
        <dbReference type="Pfam" id="PF21787"/>
    </source>
</evidence>
<proteinExistence type="predicted"/>
<evidence type="ECO:0000313" key="5">
    <source>
        <dbReference type="Proteomes" id="UP001075354"/>
    </source>
</evidence>
<dbReference type="InterPro" id="IPR048365">
    <property type="entry name" value="TNP-like_RNaseH_N"/>
</dbReference>
<feature type="domain" description="Transposable element P transposase-like GTP-binding insertion" evidence="2">
    <location>
        <begin position="133"/>
        <end position="242"/>
    </location>
</feature>
<evidence type="ECO:0000259" key="2">
    <source>
        <dbReference type="Pfam" id="PF21788"/>
    </source>
</evidence>
<gene>
    <name evidence="4" type="ORF">ONE63_000238</name>
</gene>
<dbReference type="InterPro" id="IPR048367">
    <property type="entry name" value="TNP-like_RNaseH_C"/>
</dbReference>
<keyword evidence="5" id="KW-1185">Reference proteome</keyword>
<dbReference type="AlphaFoldDB" id="A0AAV7XXU3"/>
<comment type="caution">
    <text evidence="4">The sequence shown here is derived from an EMBL/GenBank/DDBJ whole genome shotgun (WGS) entry which is preliminary data.</text>
</comment>
<evidence type="ECO:0008006" key="6">
    <source>
        <dbReference type="Google" id="ProtNLM"/>
    </source>
</evidence>